<dbReference type="Gene3D" id="3.30.465.10">
    <property type="match status" value="1"/>
</dbReference>
<comment type="cofactor">
    <cofactor evidence="1">
        <name>FAD</name>
        <dbReference type="ChEBI" id="CHEBI:57692"/>
    </cofactor>
</comment>
<dbReference type="PANTHER" id="PTHR11748">
    <property type="entry name" value="D-LACTATE DEHYDROGENASE"/>
    <property type="match status" value="1"/>
</dbReference>
<evidence type="ECO:0000256" key="1">
    <source>
        <dbReference type="ARBA" id="ARBA00001974"/>
    </source>
</evidence>
<dbReference type="AlphaFoldDB" id="U2RBK3"/>
<evidence type="ECO:0000256" key="7">
    <source>
        <dbReference type="ARBA" id="ARBA00038897"/>
    </source>
</evidence>
<gene>
    <name evidence="9" type="ORF">N136_04751</name>
</gene>
<keyword evidence="5" id="KW-0809">Transit peptide</keyword>
<dbReference type="Gene3D" id="3.30.43.10">
    <property type="entry name" value="Uridine Diphospho-n-acetylenolpyruvylglucosamine Reductase, domain 2"/>
    <property type="match status" value="1"/>
</dbReference>
<keyword evidence="4" id="KW-0274">FAD</keyword>
<dbReference type="Pfam" id="PF01565">
    <property type="entry name" value="FAD_binding_4"/>
    <property type="match status" value="1"/>
</dbReference>
<dbReference type="RefSeq" id="WP_021754866.1">
    <property type="nucleotide sequence ID" value="NZ_KI271892.1"/>
</dbReference>
<dbReference type="InterPro" id="IPR004113">
    <property type="entry name" value="FAD-bd_oxidored_4_C"/>
</dbReference>
<feature type="non-terminal residue" evidence="9">
    <location>
        <position position="324"/>
    </location>
</feature>
<evidence type="ECO:0000256" key="6">
    <source>
        <dbReference type="ARBA" id="ARBA00023002"/>
    </source>
</evidence>
<dbReference type="GO" id="GO:1903457">
    <property type="term" value="P:lactate catabolic process"/>
    <property type="evidence" value="ECO:0007669"/>
    <property type="project" value="TreeGrafter"/>
</dbReference>
<protein>
    <recommendedName>
        <fullName evidence="7">D-lactate dehydrogenase (cytochrome)</fullName>
        <ecNumber evidence="7">1.1.2.4</ecNumber>
    </recommendedName>
</protein>
<evidence type="ECO:0000256" key="5">
    <source>
        <dbReference type="ARBA" id="ARBA00022946"/>
    </source>
</evidence>
<dbReference type="HOGENOM" id="CLU_052153_0_0_11"/>
<dbReference type="PROSITE" id="PS51387">
    <property type="entry name" value="FAD_PCMH"/>
    <property type="match status" value="1"/>
</dbReference>
<dbReference type="InterPro" id="IPR036318">
    <property type="entry name" value="FAD-bd_PCMH-like_sf"/>
</dbReference>
<comment type="caution">
    <text evidence="9">The sequence shown here is derived from an EMBL/GenBank/DDBJ whole genome shotgun (WGS) entry which is preliminary data.</text>
</comment>
<evidence type="ECO:0000256" key="3">
    <source>
        <dbReference type="ARBA" id="ARBA00022630"/>
    </source>
</evidence>
<dbReference type="EMBL" id="AWVQ01000891">
    <property type="protein sequence ID" value="ERK66246.1"/>
    <property type="molecule type" value="Genomic_DNA"/>
</dbReference>
<dbReference type="SUPFAM" id="SSF56176">
    <property type="entry name" value="FAD-binding/transporter-associated domain-like"/>
    <property type="match status" value="1"/>
</dbReference>
<dbReference type="GO" id="GO:0071949">
    <property type="term" value="F:FAD binding"/>
    <property type="evidence" value="ECO:0007669"/>
    <property type="project" value="InterPro"/>
</dbReference>
<sequence>MTASTKAIDRHAAAHDASHYLLVPAEVARPGTAQEVAELLVSARDRGLPVTFRSGGTSLSGQGVTAGVLADTRHAFRTADVLDGGARVRVQPGMTVRQVNARLARHGRKLGPDPASEIACTIGGVVANNSSGMACGIEKNTYRTLESLVVVLPSGTVLDTSLADADERLRAAEPELHAGLLALRDRVRADPASVATVERFFAMKNTMGYGINAFLDFDSAVDILTHLIVGSEGTLGFVAEAVFRTVTLHPAATTALAVFATLREATAALPAIVATGAATVELMDSTSLRLAARADDAPTELRELTIDDHAAFLIEFHGPDAQAA</sequence>
<comment type="similarity">
    <text evidence="2">Belongs to the FAD-binding oxidoreductase/transferase type 4 family.</text>
</comment>
<dbReference type="OrthoDB" id="9770306at2"/>
<dbReference type="InterPro" id="IPR016164">
    <property type="entry name" value="FAD-linked_Oxase-like_C"/>
</dbReference>
<dbReference type="PANTHER" id="PTHR11748:SF111">
    <property type="entry name" value="D-LACTATE DEHYDROGENASE, MITOCHONDRIAL-RELATED"/>
    <property type="match status" value="1"/>
</dbReference>
<evidence type="ECO:0000313" key="9">
    <source>
        <dbReference type="EMBL" id="ERK66246.1"/>
    </source>
</evidence>
<accession>U2RBK3</accession>
<dbReference type="InterPro" id="IPR016167">
    <property type="entry name" value="FAD-bd_PCMH_sub1"/>
</dbReference>
<organism evidence="9 10">
    <name type="scientific">Leifsonia aquatica ATCC 14665</name>
    <dbReference type="NCBI Taxonomy" id="1358026"/>
    <lineage>
        <taxon>Bacteria</taxon>
        <taxon>Bacillati</taxon>
        <taxon>Actinomycetota</taxon>
        <taxon>Actinomycetes</taxon>
        <taxon>Micrococcales</taxon>
        <taxon>Microbacteriaceae</taxon>
        <taxon>Leifsonia</taxon>
    </lineage>
</organism>
<evidence type="ECO:0000259" key="8">
    <source>
        <dbReference type="PROSITE" id="PS51387"/>
    </source>
</evidence>
<dbReference type="Proteomes" id="UP000016605">
    <property type="component" value="Unassembled WGS sequence"/>
</dbReference>
<dbReference type="InterPro" id="IPR016166">
    <property type="entry name" value="FAD-bd_PCMH"/>
</dbReference>
<evidence type="ECO:0000256" key="4">
    <source>
        <dbReference type="ARBA" id="ARBA00022827"/>
    </source>
</evidence>
<proteinExistence type="inferred from homology"/>
<dbReference type="GO" id="GO:0008720">
    <property type="term" value="F:D-lactate dehydrogenase (NAD+) activity"/>
    <property type="evidence" value="ECO:0007669"/>
    <property type="project" value="TreeGrafter"/>
</dbReference>
<reference evidence="9 10" key="1">
    <citation type="submission" date="2013-08" db="EMBL/GenBank/DDBJ databases">
        <authorList>
            <person name="Weinstock G."/>
            <person name="Sodergren E."/>
            <person name="Wylie T."/>
            <person name="Fulton L."/>
            <person name="Fulton R."/>
            <person name="Fronick C."/>
            <person name="O'Laughlin M."/>
            <person name="Godfrey J."/>
            <person name="Miner T."/>
            <person name="Herter B."/>
            <person name="Appelbaum E."/>
            <person name="Cordes M."/>
            <person name="Lek S."/>
            <person name="Wollam A."/>
            <person name="Pepin K.H."/>
            <person name="Palsikar V.B."/>
            <person name="Mitreva M."/>
            <person name="Wilson R.K."/>
        </authorList>
    </citation>
    <scope>NUCLEOTIDE SEQUENCE [LARGE SCALE GENOMIC DNA]</scope>
    <source>
        <strain evidence="9 10">ATCC 14665</strain>
    </source>
</reference>
<name>U2RBK3_LEIAQ</name>
<evidence type="ECO:0000313" key="10">
    <source>
        <dbReference type="Proteomes" id="UP000016605"/>
    </source>
</evidence>
<evidence type="ECO:0000256" key="2">
    <source>
        <dbReference type="ARBA" id="ARBA00008000"/>
    </source>
</evidence>
<dbReference type="GO" id="GO:0004458">
    <property type="term" value="F:D-lactate dehydrogenase (cytochrome) activity"/>
    <property type="evidence" value="ECO:0007669"/>
    <property type="project" value="UniProtKB-EC"/>
</dbReference>
<dbReference type="EC" id="1.1.2.4" evidence="7"/>
<keyword evidence="6" id="KW-0560">Oxidoreductase</keyword>
<dbReference type="InterPro" id="IPR006094">
    <property type="entry name" value="Oxid_FAD_bind_N"/>
</dbReference>
<dbReference type="Pfam" id="PF02913">
    <property type="entry name" value="FAD-oxidase_C"/>
    <property type="match status" value="1"/>
</dbReference>
<keyword evidence="3" id="KW-0285">Flavoprotein</keyword>
<dbReference type="SUPFAM" id="SSF55103">
    <property type="entry name" value="FAD-linked oxidases, C-terminal domain"/>
    <property type="match status" value="1"/>
</dbReference>
<feature type="domain" description="FAD-binding PCMH-type" evidence="8">
    <location>
        <begin position="20"/>
        <end position="248"/>
    </location>
</feature>
<dbReference type="InterPro" id="IPR016169">
    <property type="entry name" value="FAD-bd_PCMH_sub2"/>
</dbReference>